<dbReference type="PANTHER" id="PTHR43640">
    <property type="entry name" value="OS07G0260300 PROTEIN"/>
    <property type="match status" value="1"/>
</dbReference>
<dbReference type="CDD" id="cd02969">
    <property type="entry name" value="PRX_like1"/>
    <property type="match status" value="1"/>
</dbReference>
<dbReference type="AlphaFoldDB" id="A0A840I2Q4"/>
<proteinExistence type="predicted"/>
<evidence type="ECO:0000256" key="1">
    <source>
        <dbReference type="SAM" id="SignalP"/>
    </source>
</evidence>
<feature type="domain" description="Thioredoxin" evidence="2">
    <location>
        <begin position="22"/>
        <end position="177"/>
    </location>
</feature>
<dbReference type="Gene3D" id="3.40.30.10">
    <property type="entry name" value="Glutaredoxin"/>
    <property type="match status" value="1"/>
</dbReference>
<dbReference type="RefSeq" id="WP_183816495.1">
    <property type="nucleotide sequence ID" value="NZ_JACHOB010000001.1"/>
</dbReference>
<gene>
    <name evidence="3" type="ORF">GGQ59_001061</name>
</gene>
<dbReference type="InterPro" id="IPR047262">
    <property type="entry name" value="PRX-like1"/>
</dbReference>
<protein>
    <submittedName>
        <fullName evidence="3">Peroxiredoxin</fullName>
    </submittedName>
</protein>
<dbReference type="SUPFAM" id="SSF52833">
    <property type="entry name" value="Thioredoxin-like"/>
    <property type="match status" value="1"/>
</dbReference>
<keyword evidence="1" id="KW-0732">Signal</keyword>
<feature type="signal peptide" evidence="1">
    <location>
        <begin position="1"/>
        <end position="20"/>
    </location>
</feature>
<reference evidence="3 4" key="1">
    <citation type="submission" date="2020-08" db="EMBL/GenBank/DDBJ databases">
        <title>Genomic Encyclopedia of Type Strains, Phase IV (KMG-IV): sequencing the most valuable type-strain genomes for metagenomic binning, comparative biology and taxonomic classification.</title>
        <authorList>
            <person name="Goeker M."/>
        </authorList>
    </citation>
    <scope>NUCLEOTIDE SEQUENCE [LARGE SCALE GENOMIC DNA]</scope>
    <source>
        <strain evidence="3 4">DSM 102850</strain>
    </source>
</reference>
<dbReference type="Proteomes" id="UP000563524">
    <property type="component" value="Unassembled WGS sequence"/>
</dbReference>
<dbReference type="PANTHER" id="PTHR43640:SF1">
    <property type="entry name" value="THIOREDOXIN-DEPENDENT PEROXIREDOXIN"/>
    <property type="match status" value="1"/>
</dbReference>
<dbReference type="InterPro" id="IPR013766">
    <property type="entry name" value="Thioredoxin_domain"/>
</dbReference>
<dbReference type="GO" id="GO:0016491">
    <property type="term" value="F:oxidoreductase activity"/>
    <property type="evidence" value="ECO:0007669"/>
    <property type="project" value="InterPro"/>
</dbReference>
<comment type="caution">
    <text evidence="3">The sequence shown here is derived from an EMBL/GenBank/DDBJ whole genome shotgun (WGS) entry which is preliminary data.</text>
</comment>
<keyword evidence="4" id="KW-1185">Reference proteome</keyword>
<evidence type="ECO:0000313" key="3">
    <source>
        <dbReference type="EMBL" id="MBB4658561.1"/>
    </source>
</evidence>
<feature type="chain" id="PRO_5032683344" evidence="1">
    <location>
        <begin position="21"/>
        <end position="199"/>
    </location>
</feature>
<dbReference type="EMBL" id="JACHOB010000001">
    <property type="protein sequence ID" value="MBB4658561.1"/>
    <property type="molecule type" value="Genomic_DNA"/>
</dbReference>
<sequence>MKRIAATLSAASLLAGAATAAPRVGQPAPDFSARTAEGQTVSLSDYEGKKVVLEWTNNECPFVKKHYDSGNMQALQRRATADGTVWLSVISSAPGKQGHVSGDRATELSAERKAAPTAILLDEDGEVGQLYAAKTTPHMFVIDETGTLRYAGAIDTIPSADIDDIPRAENYVSAALASLRNDQRVVTTQTQPYGCSVKY</sequence>
<evidence type="ECO:0000259" key="2">
    <source>
        <dbReference type="PROSITE" id="PS51352"/>
    </source>
</evidence>
<dbReference type="InterPro" id="IPR000866">
    <property type="entry name" value="AhpC/TSA"/>
</dbReference>
<organism evidence="3 4">
    <name type="scientific">Parvularcula dongshanensis</name>
    <dbReference type="NCBI Taxonomy" id="1173995"/>
    <lineage>
        <taxon>Bacteria</taxon>
        <taxon>Pseudomonadati</taxon>
        <taxon>Pseudomonadota</taxon>
        <taxon>Alphaproteobacteria</taxon>
        <taxon>Parvularculales</taxon>
        <taxon>Parvularculaceae</taxon>
        <taxon>Parvularcula</taxon>
    </lineage>
</organism>
<dbReference type="Pfam" id="PF00578">
    <property type="entry name" value="AhpC-TSA"/>
    <property type="match status" value="1"/>
</dbReference>
<dbReference type="InterPro" id="IPR036249">
    <property type="entry name" value="Thioredoxin-like_sf"/>
</dbReference>
<dbReference type="PROSITE" id="PS51352">
    <property type="entry name" value="THIOREDOXIN_2"/>
    <property type="match status" value="1"/>
</dbReference>
<dbReference type="GO" id="GO:0016209">
    <property type="term" value="F:antioxidant activity"/>
    <property type="evidence" value="ECO:0007669"/>
    <property type="project" value="InterPro"/>
</dbReference>
<name>A0A840I2Q4_9PROT</name>
<accession>A0A840I2Q4</accession>
<evidence type="ECO:0000313" key="4">
    <source>
        <dbReference type="Proteomes" id="UP000563524"/>
    </source>
</evidence>